<name>K0SMX2_THAOC</name>
<feature type="non-terminal residue" evidence="2">
    <location>
        <position position="95"/>
    </location>
</feature>
<evidence type="ECO:0000313" key="3">
    <source>
        <dbReference type="Proteomes" id="UP000266841"/>
    </source>
</evidence>
<evidence type="ECO:0000313" key="2">
    <source>
        <dbReference type="EMBL" id="EJK59822.1"/>
    </source>
</evidence>
<feature type="region of interest" description="Disordered" evidence="1">
    <location>
        <begin position="41"/>
        <end position="95"/>
    </location>
</feature>
<reference evidence="2 3" key="1">
    <citation type="journal article" date="2012" name="Genome Biol.">
        <title>Genome and low-iron response of an oceanic diatom adapted to chronic iron limitation.</title>
        <authorList>
            <person name="Lommer M."/>
            <person name="Specht M."/>
            <person name="Roy A.S."/>
            <person name="Kraemer L."/>
            <person name="Andreson R."/>
            <person name="Gutowska M.A."/>
            <person name="Wolf J."/>
            <person name="Bergner S.V."/>
            <person name="Schilhabel M.B."/>
            <person name="Klostermeier U.C."/>
            <person name="Beiko R.G."/>
            <person name="Rosenstiel P."/>
            <person name="Hippler M."/>
            <person name="Laroche J."/>
        </authorList>
    </citation>
    <scope>NUCLEOTIDE SEQUENCE [LARGE SCALE GENOMIC DNA]</scope>
    <source>
        <strain evidence="2 3">CCMP1005</strain>
    </source>
</reference>
<sequence>MDSSAAVTACMQHALGLKRGPGPTERPHLAVERPIVVVSAVSPRGQDLTAGRLSPPGSEGVGRDGARPPDTPRGGGFVDSSPRDSTSSRAASPPP</sequence>
<protein>
    <submittedName>
        <fullName evidence="2">Uncharacterized protein</fullName>
    </submittedName>
</protein>
<accession>K0SMX2</accession>
<evidence type="ECO:0000256" key="1">
    <source>
        <dbReference type="SAM" id="MobiDB-lite"/>
    </source>
</evidence>
<gene>
    <name evidence="2" type="ORF">THAOC_19909</name>
</gene>
<dbReference type="Proteomes" id="UP000266841">
    <property type="component" value="Unassembled WGS sequence"/>
</dbReference>
<comment type="caution">
    <text evidence="2">The sequence shown here is derived from an EMBL/GenBank/DDBJ whole genome shotgun (WGS) entry which is preliminary data.</text>
</comment>
<proteinExistence type="predicted"/>
<organism evidence="2 3">
    <name type="scientific">Thalassiosira oceanica</name>
    <name type="common">Marine diatom</name>
    <dbReference type="NCBI Taxonomy" id="159749"/>
    <lineage>
        <taxon>Eukaryota</taxon>
        <taxon>Sar</taxon>
        <taxon>Stramenopiles</taxon>
        <taxon>Ochrophyta</taxon>
        <taxon>Bacillariophyta</taxon>
        <taxon>Coscinodiscophyceae</taxon>
        <taxon>Thalassiosirophycidae</taxon>
        <taxon>Thalassiosirales</taxon>
        <taxon>Thalassiosiraceae</taxon>
        <taxon>Thalassiosira</taxon>
    </lineage>
</organism>
<feature type="compositionally biased region" description="Polar residues" evidence="1">
    <location>
        <begin position="83"/>
        <end position="95"/>
    </location>
</feature>
<dbReference type="EMBL" id="AGNL01022241">
    <property type="protein sequence ID" value="EJK59822.1"/>
    <property type="molecule type" value="Genomic_DNA"/>
</dbReference>
<dbReference type="AlphaFoldDB" id="K0SMX2"/>
<keyword evidence="3" id="KW-1185">Reference proteome</keyword>